<evidence type="ECO:0000313" key="5">
    <source>
        <dbReference type="EMBL" id="GEM10415.1"/>
    </source>
</evidence>
<evidence type="ECO:0000256" key="4">
    <source>
        <dbReference type="SAM" id="Coils"/>
    </source>
</evidence>
<evidence type="ECO:0000256" key="3">
    <source>
        <dbReference type="ARBA" id="ARBA00023054"/>
    </source>
</evidence>
<evidence type="ECO:0000256" key="1">
    <source>
        <dbReference type="ARBA" id="ARBA00009574"/>
    </source>
</evidence>
<dbReference type="PANTHER" id="PTHR15157">
    <property type="entry name" value="UV RADIATION RESISTANCE-ASSOCIATED GENE PROTEIN"/>
    <property type="match status" value="1"/>
</dbReference>
<comment type="similarity">
    <text evidence="1">Belongs to the ATG14 family.</text>
</comment>
<proteinExistence type="inferred from homology"/>
<keyword evidence="3 4" id="KW-0175">Coiled coil</keyword>
<dbReference type="GO" id="GO:0035493">
    <property type="term" value="P:SNARE complex assembly"/>
    <property type="evidence" value="ECO:0007669"/>
    <property type="project" value="TreeGrafter"/>
</dbReference>
<gene>
    <name evidence="5" type="ORF">Rt10032_c11g4432</name>
</gene>
<dbReference type="Proteomes" id="UP000321518">
    <property type="component" value="Unassembled WGS sequence"/>
</dbReference>
<feature type="coiled-coil region" evidence="4">
    <location>
        <begin position="51"/>
        <end position="117"/>
    </location>
</feature>
<accession>A0A511KKG8</accession>
<sequence length="275" mass="31823">MERSRRETKMVRAAGWEDMRRLWEVEWELRDGRAEQKEVRRKIDDVLEQGWTEQERERAELQDRVDDLDNVKEAVRDELLDNEAELDRRREALAARRDRLRQAKELDEANRKNLRVQATALDDTARALDKLNESAQIRRTQLITLLSYIFPIEPVESAPTKHTQPDFLFSIVDLPLPNSSFPSSYSDDLLSSALGYAAQVTQLLAAYLGVPLCYPIQCRGSRSVVFDEISMMKGPRAFPLYGKGVDQYRFDYGVFLLNKNIEQARFSLFVCFGLG</sequence>
<dbReference type="InterPro" id="IPR018791">
    <property type="entry name" value="UV_resistance/autophagy_Atg14"/>
</dbReference>
<organism evidence="5 6">
    <name type="scientific">Rhodotorula toruloides</name>
    <name type="common">Yeast</name>
    <name type="synonym">Rhodosporidium toruloides</name>
    <dbReference type="NCBI Taxonomy" id="5286"/>
    <lineage>
        <taxon>Eukaryota</taxon>
        <taxon>Fungi</taxon>
        <taxon>Dikarya</taxon>
        <taxon>Basidiomycota</taxon>
        <taxon>Pucciniomycotina</taxon>
        <taxon>Microbotryomycetes</taxon>
        <taxon>Sporidiobolales</taxon>
        <taxon>Sporidiobolaceae</taxon>
        <taxon>Rhodotorula</taxon>
    </lineage>
</organism>
<dbReference type="GO" id="GO:0000149">
    <property type="term" value="F:SNARE binding"/>
    <property type="evidence" value="ECO:0007669"/>
    <property type="project" value="TreeGrafter"/>
</dbReference>
<comment type="caution">
    <text evidence="5">The sequence shown here is derived from an EMBL/GenBank/DDBJ whole genome shotgun (WGS) entry which is preliminary data.</text>
</comment>
<dbReference type="PANTHER" id="PTHR15157:SF5">
    <property type="entry name" value="UV RADIATION RESISTANCE-ASSOCIATED GENE PROTEIN"/>
    <property type="match status" value="1"/>
</dbReference>
<name>A0A511KKG8_RHOTO</name>
<protein>
    <recommendedName>
        <fullName evidence="2">Autophagy-related protein 14</fullName>
    </recommendedName>
</protein>
<dbReference type="Pfam" id="PF10186">
    <property type="entry name" value="ATG14"/>
    <property type="match status" value="1"/>
</dbReference>
<dbReference type="AlphaFoldDB" id="A0A511KKG8"/>
<evidence type="ECO:0000256" key="2">
    <source>
        <dbReference type="ARBA" id="ARBA00013807"/>
    </source>
</evidence>
<dbReference type="GO" id="GO:0032991">
    <property type="term" value="C:protein-containing complex"/>
    <property type="evidence" value="ECO:0007669"/>
    <property type="project" value="UniProtKB-ARBA"/>
</dbReference>
<dbReference type="GO" id="GO:0000323">
    <property type="term" value="C:lytic vacuole"/>
    <property type="evidence" value="ECO:0007669"/>
    <property type="project" value="TreeGrafter"/>
</dbReference>
<evidence type="ECO:0000313" key="6">
    <source>
        <dbReference type="Proteomes" id="UP000321518"/>
    </source>
</evidence>
<dbReference type="GO" id="GO:0005768">
    <property type="term" value="C:endosome"/>
    <property type="evidence" value="ECO:0007669"/>
    <property type="project" value="TreeGrafter"/>
</dbReference>
<reference evidence="5 6" key="1">
    <citation type="submission" date="2019-07" db="EMBL/GenBank/DDBJ databases">
        <title>Rhodotorula toruloides NBRC10032 genome sequencing.</title>
        <authorList>
            <person name="Shida Y."/>
            <person name="Takaku H."/>
            <person name="Ogasawara W."/>
            <person name="Mori K."/>
        </authorList>
    </citation>
    <scope>NUCLEOTIDE SEQUENCE [LARGE SCALE GENOMIC DNA]</scope>
    <source>
        <strain evidence="5 6">NBRC10032</strain>
    </source>
</reference>
<dbReference type="OrthoDB" id="72772at2759"/>
<dbReference type="EMBL" id="BJWK01000011">
    <property type="protein sequence ID" value="GEM10415.1"/>
    <property type="molecule type" value="Genomic_DNA"/>
</dbReference>